<keyword evidence="1" id="KW-1133">Transmembrane helix</keyword>
<dbReference type="EMBL" id="PVSN01000049">
    <property type="protein sequence ID" value="TGE71900.1"/>
    <property type="molecule type" value="Genomic_DNA"/>
</dbReference>
<evidence type="ECO:0000313" key="3">
    <source>
        <dbReference type="EMBL" id="TGE71900.1"/>
    </source>
</evidence>
<evidence type="ECO:0000256" key="1">
    <source>
        <dbReference type="SAM" id="Phobius"/>
    </source>
</evidence>
<dbReference type="Pfam" id="PF13349">
    <property type="entry name" value="DUF4097"/>
    <property type="match status" value="1"/>
</dbReference>
<dbReference type="Proteomes" id="UP000297646">
    <property type="component" value="Unassembled WGS sequence"/>
</dbReference>
<keyword evidence="1" id="KW-0812">Transmembrane</keyword>
<protein>
    <recommendedName>
        <fullName evidence="2">DUF4097 domain-containing protein</fullName>
    </recommendedName>
</protein>
<keyword evidence="1" id="KW-0472">Membrane</keyword>
<comment type="caution">
    <text evidence="3">The sequence shown here is derived from an EMBL/GenBank/DDBJ whole genome shotgun (WGS) entry which is preliminary data.</text>
</comment>
<dbReference type="OrthoDB" id="2148629at2"/>
<organism evidence="3 4">
    <name type="scientific">Weissella confusa</name>
    <name type="common">Lactobacillus confusus</name>
    <dbReference type="NCBI Taxonomy" id="1583"/>
    <lineage>
        <taxon>Bacteria</taxon>
        <taxon>Bacillati</taxon>
        <taxon>Bacillota</taxon>
        <taxon>Bacilli</taxon>
        <taxon>Lactobacillales</taxon>
        <taxon>Lactobacillaceae</taxon>
        <taxon>Weissella</taxon>
    </lineage>
</organism>
<dbReference type="InterPro" id="IPR025164">
    <property type="entry name" value="Toastrack_DUF4097"/>
</dbReference>
<accession>A0A4Z0RY60</accession>
<evidence type="ECO:0000313" key="4">
    <source>
        <dbReference type="Proteomes" id="UP000297646"/>
    </source>
</evidence>
<dbReference type="AlphaFoldDB" id="A0A4Z0RY60"/>
<sequence length="272" mass="29041">MDLKKTLIIGAAGMVLGGLMILGGLSAGAETNIAWDKGPKIVNVSTTHKTFKDGQVQNLEVDAGNNLVEIVRGTEWSVKATGTSNKVLTDLQDKTLRIDAPDDNHHMIFSFGNYDPKVTVTVPFSANLDSLKITTTNGGMIVQGQNVKNTTVSNSNGGVRFENLQGEQLNITTTNGAIALEDTNLHAVHSKSQNSAFKAENLTLTDASDITSTNGMIKLEDSHFPGLDASTHNGYVHVEDVQNGDDDKSYQTGDATKVLKIQTTNGVISIEN</sequence>
<feature type="transmembrane region" description="Helical" evidence="1">
    <location>
        <begin position="7"/>
        <end position="29"/>
    </location>
</feature>
<gene>
    <name evidence="3" type="ORF">C6P11_07180</name>
</gene>
<name>A0A4Z0RY60_WEICO</name>
<dbReference type="RefSeq" id="WP_135519880.1">
    <property type="nucleotide sequence ID" value="NZ_PVSN01000049.1"/>
</dbReference>
<reference evidence="3 4" key="1">
    <citation type="submission" date="2018-03" db="EMBL/GenBank/DDBJ databases">
        <title>Genome sequencing of Weissella confusa isolates.</title>
        <authorList>
            <person name="Kajala I."/>
            <person name="Baruah R."/>
            <person name="Bergsveinson J."/>
            <person name="Juvonen R."/>
            <person name="Ziola B."/>
        </authorList>
    </citation>
    <scope>NUCLEOTIDE SEQUENCE [LARGE SCALE GENOMIC DNA]</scope>
    <source>
        <strain evidence="3 4">VTT E-062653</strain>
    </source>
</reference>
<evidence type="ECO:0000259" key="2">
    <source>
        <dbReference type="Pfam" id="PF13349"/>
    </source>
</evidence>
<feature type="domain" description="DUF4097" evidence="2">
    <location>
        <begin position="57"/>
        <end position="242"/>
    </location>
</feature>
<proteinExistence type="predicted"/>